<evidence type="ECO:0000313" key="2">
    <source>
        <dbReference type="EMBL" id="MEM0514417.1"/>
    </source>
</evidence>
<feature type="transmembrane region" description="Helical" evidence="1">
    <location>
        <begin position="132"/>
        <end position="152"/>
    </location>
</feature>
<comment type="caution">
    <text evidence="2">The sequence shown here is derived from an EMBL/GenBank/DDBJ whole genome shotgun (WGS) entry which is preliminary data.</text>
</comment>
<dbReference type="Proteomes" id="UP001447008">
    <property type="component" value="Unassembled WGS sequence"/>
</dbReference>
<feature type="transmembrane region" description="Helical" evidence="1">
    <location>
        <begin position="75"/>
        <end position="93"/>
    </location>
</feature>
<evidence type="ECO:0000313" key="3">
    <source>
        <dbReference type="Proteomes" id="UP001447008"/>
    </source>
</evidence>
<feature type="transmembrane region" description="Helical" evidence="1">
    <location>
        <begin position="51"/>
        <end position="68"/>
    </location>
</feature>
<protein>
    <submittedName>
        <fullName evidence="2">Mpo1-like protein</fullName>
    </submittedName>
</protein>
<feature type="transmembrane region" description="Helical" evidence="1">
    <location>
        <begin position="99"/>
        <end position="120"/>
    </location>
</feature>
<reference evidence="2 3" key="1">
    <citation type="submission" date="2024-03" db="EMBL/GenBank/DDBJ databases">
        <title>Pseudoalteromonas qingdaonensis sp. nov., isolated from the intestines of marine benthic organisms.</title>
        <authorList>
            <person name="Lin X."/>
            <person name="Fang S."/>
            <person name="Hu X."/>
        </authorList>
    </citation>
    <scope>NUCLEOTIDE SEQUENCE [LARGE SCALE GENOMIC DNA]</scope>
    <source>
        <strain evidence="2 3">YIC-827</strain>
    </source>
</reference>
<dbReference type="InterPro" id="IPR009305">
    <property type="entry name" value="Mpo1-like"/>
</dbReference>
<keyword evidence="3" id="KW-1185">Reference proteome</keyword>
<evidence type="ECO:0000256" key="1">
    <source>
        <dbReference type="SAM" id="Phobius"/>
    </source>
</evidence>
<dbReference type="EMBL" id="JBCGCU010000002">
    <property type="protein sequence ID" value="MEM0514417.1"/>
    <property type="molecule type" value="Genomic_DNA"/>
</dbReference>
<keyword evidence="1" id="KW-0472">Membrane</keyword>
<accession>A0ABU9MVT2</accession>
<keyword evidence="1" id="KW-0812">Transmembrane</keyword>
<name>A0ABU9MVT2_9GAMM</name>
<feature type="transmembrane region" description="Helical" evidence="1">
    <location>
        <begin position="21"/>
        <end position="39"/>
    </location>
</feature>
<dbReference type="Pfam" id="PF06127">
    <property type="entry name" value="Mpo1-like"/>
    <property type="match status" value="1"/>
</dbReference>
<gene>
    <name evidence="2" type="ORF">WCN91_03015</name>
</gene>
<dbReference type="PANTHER" id="PTHR28026">
    <property type="entry name" value="DUF962 DOMAIN PROTEIN (AFU_ORTHOLOGUE AFUA_8G05310)"/>
    <property type="match status" value="1"/>
</dbReference>
<proteinExistence type="predicted"/>
<dbReference type="RefSeq" id="WP_342676152.1">
    <property type="nucleotide sequence ID" value="NZ_JBCGCU010000002.1"/>
</dbReference>
<keyword evidence="1" id="KW-1133">Transmembrane helix</keyword>
<sequence>MKSLVNQLANYASYHRDRRNIYTHFIGIPLIVYALVVLLSRPSFTLSAELTLTPATLVVVISCVYYLFLSLSLGLVMTVLMAFALLGAAPLAALPWAQWLGWGVGLFLIGWVFQFIGHYFEGKKPAFVDDLIGLIIGPLFVVVELLFMLGLYKDLKAEVEQIAGKVR</sequence>
<dbReference type="PANTHER" id="PTHR28026:SF9">
    <property type="entry name" value="2-HYDROXY-PALMITIC ACID DIOXYGENASE MPO1"/>
    <property type="match status" value="1"/>
</dbReference>
<organism evidence="2 3">
    <name type="scientific">Pseudoalteromonas qingdaonensis</name>
    <dbReference type="NCBI Taxonomy" id="3131913"/>
    <lineage>
        <taxon>Bacteria</taxon>
        <taxon>Pseudomonadati</taxon>
        <taxon>Pseudomonadota</taxon>
        <taxon>Gammaproteobacteria</taxon>
        <taxon>Alteromonadales</taxon>
        <taxon>Pseudoalteromonadaceae</taxon>
        <taxon>Pseudoalteromonas</taxon>
    </lineage>
</organism>